<dbReference type="SUPFAM" id="SSF55729">
    <property type="entry name" value="Acyl-CoA N-acyltransferases (Nat)"/>
    <property type="match status" value="1"/>
</dbReference>
<evidence type="ECO:0000256" key="1">
    <source>
        <dbReference type="ARBA" id="ARBA00022490"/>
    </source>
</evidence>
<dbReference type="Proteomes" id="UP000598196">
    <property type="component" value="Unassembled WGS sequence"/>
</dbReference>
<dbReference type="EMBL" id="BMLP01000001">
    <property type="protein sequence ID" value="GGO24276.1"/>
    <property type="molecule type" value="Genomic_DNA"/>
</dbReference>
<comment type="catalytic activity">
    <reaction evidence="4">
        <text>L-phenylalanyl-tRNA(Phe) + an N-terminal L-alpha-aminoacyl-[protein] = an N-terminal L-phenylalanyl-L-alpha-aminoacyl-[protein] + tRNA(Phe)</text>
        <dbReference type="Rhea" id="RHEA:43632"/>
        <dbReference type="Rhea" id="RHEA-COMP:9668"/>
        <dbReference type="Rhea" id="RHEA-COMP:9699"/>
        <dbReference type="Rhea" id="RHEA-COMP:10636"/>
        <dbReference type="Rhea" id="RHEA-COMP:10637"/>
        <dbReference type="ChEBI" id="CHEBI:78442"/>
        <dbReference type="ChEBI" id="CHEBI:78531"/>
        <dbReference type="ChEBI" id="CHEBI:78597"/>
        <dbReference type="ChEBI" id="CHEBI:83561"/>
        <dbReference type="EC" id="2.3.2.6"/>
    </reaction>
</comment>
<comment type="function">
    <text evidence="4">Functions in the N-end rule pathway of protein degradation where it conjugates Leu, Phe and, less efficiently, Met from aminoacyl-tRNAs to the N-termini of proteins containing an N-terminal arginine or lysine.</text>
</comment>
<comment type="similarity">
    <text evidence="4">Belongs to the L/F-transferase family.</text>
</comment>
<gene>
    <name evidence="4 5" type="primary">aat</name>
    <name evidence="5" type="ORF">GCM10010991_02490</name>
</gene>
<evidence type="ECO:0000256" key="4">
    <source>
        <dbReference type="HAMAP-Rule" id="MF_00688"/>
    </source>
</evidence>
<dbReference type="AlphaFoldDB" id="A0A917YGD5"/>
<accession>A0A917YGD5</accession>
<keyword evidence="3 4" id="KW-0012">Acyltransferase</keyword>
<dbReference type="GO" id="GO:0005737">
    <property type="term" value="C:cytoplasm"/>
    <property type="evidence" value="ECO:0007669"/>
    <property type="project" value="UniProtKB-SubCell"/>
</dbReference>
<evidence type="ECO:0000256" key="2">
    <source>
        <dbReference type="ARBA" id="ARBA00022679"/>
    </source>
</evidence>
<comment type="caution">
    <text evidence="5">The sequence shown here is derived from an EMBL/GenBank/DDBJ whole genome shotgun (WGS) entry which is preliminary data.</text>
</comment>
<comment type="catalytic activity">
    <reaction evidence="4">
        <text>N-terminal L-lysyl-[protein] + L-leucyl-tRNA(Leu) = N-terminal L-leucyl-L-lysyl-[protein] + tRNA(Leu) + H(+)</text>
        <dbReference type="Rhea" id="RHEA:12340"/>
        <dbReference type="Rhea" id="RHEA-COMP:9613"/>
        <dbReference type="Rhea" id="RHEA-COMP:9622"/>
        <dbReference type="Rhea" id="RHEA-COMP:12670"/>
        <dbReference type="Rhea" id="RHEA-COMP:12671"/>
        <dbReference type="ChEBI" id="CHEBI:15378"/>
        <dbReference type="ChEBI" id="CHEBI:65249"/>
        <dbReference type="ChEBI" id="CHEBI:78442"/>
        <dbReference type="ChEBI" id="CHEBI:78494"/>
        <dbReference type="ChEBI" id="CHEBI:133043"/>
        <dbReference type="EC" id="2.3.2.6"/>
    </reaction>
</comment>
<dbReference type="EC" id="2.3.2.6" evidence="4"/>
<dbReference type="NCBIfam" id="TIGR00667">
    <property type="entry name" value="aat"/>
    <property type="match status" value="1"/>
</dbReference>
<dbReference type="GO" id="GO:0008914">
    <property type="term" value="F:leucyl-tRNA--protein transferase activity"/>
    <property type="evidence" value="ECO:0007669"/>
    <property type="project" value="UniProtKB-UniRule"/>
</dbReference>
<comment type="subcellular location">
    <subcellularLocation>
        <location evidence="4">Cytoplasm</location>
    </subcellularLocation>
</comment>
<dbReference type="PANTHER" id="PTHR30098:SF2">
    <property type="entry name" value="LEUCYL_PHENYLALANYL-TRNA--PROTEIN TRANSFERASE"/>
    <property type="match status" value="1"/>
</dbReference>
<name>A0A917YGD5_9RHOB</name>
<dbReference type="HAMAP" id="MF_00688">
    <property type="entry name" value="Leu_Phe_trans"/>
    <property type="match status" value="1"/>
</dbReference>
<reference evidence="5 6" key="1">
    <citation type="journal article" date="2014" name="Int. J. Syst. Evol. Microbiol.">
        <title>Complete genome sequence of Corynebacterium casei LMG S-19264T (=DSM 44701T), isolated from a smear-ripened cheese.</title>
        <authorList>
            <consortium name="US DOE Joint Genome Institute (JGI-PGF)"/>
            <person name="Walter F."/>
            <person name="Albersmeier A."/>
            <person name="Kalinowski J."/>
            <person name="Ruckert C."/>
        </authorList>
    </citation>
    <scope>NUCLEOTIDE SEQUENCE [LARGE SCALE GENOMIC DNA]</scope>
    <source>
        <strain evidence="5 6">CGMCC 1.7029</strain>
    </source>
</reference>
<organism evidence="5 6">
    <name type="scientific">Gemmobacter aquaticus</name>
    <dbReference type="NCBI Taxonomy" id="490185"/>
    <lineage>
        <taxon>Bacteria</taxon>
        <taxon>Pseudomonadati</taxon>
        <taxon>Pseudomonadota</taxon>
        <taxon>Alphaproteobacteria</taxon>
        <taxon>Rhodobacterales</taxon>
        <taxon>Paracoccaceae</taxon>
        <taxon>Gemmobacter</taxon>
    </lineage>
</organism>
<keyword evidence="6" id="KW-1185">Reference proteome</keyword>
<dbReference type="GO" id="GO:0030163">
    <property type="term" value="P:protein catabolic process"/>
    <property type="evidence" value="ECO:0007669"/>
    <property type="project" value="UniProtKB-UniRule"/>
</dbReference>
<dbReference type="Gene3D" id="3.40.630.70">
    <property type="entry name" value="Leucyl/phenylalanyl-tRNA-protein transferase, C-terminal domain"/>
    <property type="match status" value="1"/>
</dbReference>
<dbReference type="InterPro" id="IPR016181">
    <property type="entry name" value="Acyl_CoA_acyltransferase"/>
</dbReference>
<dbReference type="InterPro" id="IPR042203">
    <property type="entry name" value="Leu/Phe-tRNA_Trfase_C"/>
</dbReference>
<comment type="catalytic activity">
    <reaction evidence="4">
        <text>N-terminal L-arginyl-[protein] + L-leucyl-tRNA(Leu) = N-terminal L-leucyl-L-arginyl-[protein] + tRNA(Leu) + H(+)</text>
        <dbReference type="Rhea" id="RHEA:50416"/>
        <dbReference type="Rhea" id="RHEA-COMP:9613"/>
        <dbReference type="Rhea" id="RHEA-COMP:9622"/>
        <dbReference type="Rhea" id="RHEA-COMP:12672"/>
        <dbReference type="Rhea" id="RHEA-COMP:12673"/>
        <dbReference type="ChEBI" id="CHEBI:15378"/>
        <dbReference type="ChEBI" id="CHEBI:64719"/>
        <dbReference type="ChEBI" id="CHEBI:78442"/>
        <dbReference type="ChEBI" id="CHEBI:78494"/>
        <dbReference type="ChEBI" id="CHEBI:133044"/>
        <dbReference type="EC" id="2.3.2.6"/>
    </reaction>
</comment>
<sequence>MSQTITPHILLRAYACGIFPMAEDAQSDEIRWVDPRRRGILPIDGFHTSRSLQKDIRRGGFLICADRDFAGVIDGCADREVTWINPNLRQLYIDLHAMGHAHSLEMWQDGRLVGGTYGVTLGAAFFAESMFSRRPSASKIVLHFLMQRLKAGGFELCDTQFLTPHLATLGGIEISRAEYHQRLSRALRRQASFCADNQPSCGASNSSSVAGGSGTTSS</sequence>
<keyword evidence="2 4" id="KW-0808">Transferase</keyword>
<proteinExistence type="inferred from homology"/>
<protein>
    <recommendedName>
        <fullName evidence="4">Leucyl/phenylalanyl-tRNA--protein transferase</fullName>
        <ecNumber evidence="4">2.3.2.6</ecNumber>
    </recommendedName>
    <alternativeName>
        <fullName evidence="4">L/F-transferase</fullName>
    </alternativeName>
    <alternativeName>
        <fullName evidence="4">Leucyltransferase</fullName>
    </alternativeName>
    <alternativeName>
        <fullName evidence="4">Phenyalanyltransferase</fullName>
    </alternativeName>
</protein>
<evidence type="ECO:0000313" key="6">
    <source>
        <dbReference type="Proteomes" id="UP000598196"/>
    </source>
</evidence>
<dbReference type="InterPro" id="IPR004616">
    <property type="entry name" value="Leu/Phe-tRNA_Trfase"/>
</dbReference>
<dbReference type="Pfam" id="PF03588">
    <property type="entry name" value="Leu_Phe_trans"/>
    <property type="match status" value="1"/>
</dbReference>
<evidence type="ECO:0000256" key="3">
    <source>
        <dbReference type="ARBA" id="ARBA00023315"/>
    </source>
</evidence>
<evidence type="ECO:0000313" key="5">
    <source>
        <dbReference type="EMBL" id="GGO24276.1"/>
    </source>
</evidence>
<dbReference type="PANTHER" id="PTHR30098">
    <property type="entry name" value="LEUCYL/PHENYLALANYL-TRNA--PROTEIN TRANSFERASE"/>
    <property type="match status" value="1"/>
</dbReference>
<dbReference type="RefSeq" id="WP_268236730.1">
    <property type="nucleotide sequence ID" value="NZ_VOAK01000011.1"/>
</dbReference>
<keyword evidence="1 4" id="KW-0963">Cytoplasm</keyword>